<dbReference type="SUPFAM" id="SSF53098">
    <property type="entry name" value="Ribonuclease H-like"/>
    <property type="match status" value="1"/>
</dbReference>
<comment type="caution">
    <text evidence="3">The sequence shown here is derived from an EMBL/GenBank/DDBJ whole genome shotgun (WGS) entry which is preliminary data.</text>
</comment>
<dbReference type="EMBL" id="QJKJ01001018">
    <property type="protein sequence ID" value="RDY09569.1"/>
    <property type="molecule type" value="Genomic_DNA"/>
</dbReference>
<evidence type="ECO:0008006" key="5">
    <source>
        <dbReference type="Google" id="ProtNLM"/>
    </source>
</evidence>
<dbReference type="InterPro" id="IPR007021">
    <property type="entry name" value="DUF659"/>
</dbReference>
<proteinExistence type="predicted"/>
<dbReference type="InterPro" id="IPR008906">
    <property type="entry name" value="HATC_C_dom"/>
</dbReference>
<evidence type="ECO:0000313" key="3">
    <source>
        <dbReference type="EMBL" id="RDY09569.1"/>
    </source>
</evidence>
<evidence type="ECO:0000259" key="1">
    <source>
        <dbReference type="Pfam" id="PF04937"/>
    </source>
</evidence>
<dbReference type="Pfam" id="PF05699">
    <property type="entry name" value="Dimer_Tnp_hAT"/>
    <property type="match status" value="1"/>
</dbReference>
<accession>A0A371I3H1</accession>
<evidence type="ECO:0000313" key="4">
    <source>
        <dbReference type="Proteomes" id="UP000257109"/>
    </source>
</evidence>
<dbReference type="AlphaFoldDB" id="A0A371I3H1"/>
<evidence type="ECO:0000259" key="2">
    <source>
        <dbReference type="Pfam" id="PF05699"/>
    </source>
</evidence>
<feature type="domain" description="DUF659" evidence="1">
    <location>
        <begin position="151"/>
        <end position="302"/>
    </location>
</feature>
<gene>
    <name evidence="3" type="ORF">CR513_06037</name>
</gene>
<dbReference type="InterPro" id="IPR012337">
    <property type="entry name" value="RNaseH-like_sf"/>
</dbReference>
<name>A0A371I3H1_MUCPR</name>
<dbReference type="Pfam" id="PF04937">
    <property type="entry name" value="DUF659"/>
    <property type="match status" value="1"/>
</dbReference>
<organism evidence="3 4">
    <name type="scientific">Mucuna pruriens</name>
    <name type="common">Velvet bean</name>
    <name type="synonym">Dolichos pruriens</name>
    <dbReference type="NCBI Taxonomy" id="157652"/>
    <lineage>
        <taxon>Eukaryota</taxon>
        <taxon>Viridiplantae</taxon>
        <taxon>Streptophyta</taxon>
        <taxon>Embryophyta</taxon>
        <taxon>Tracheophyta</taxon>
        <taxon>Spermatophyta</taxon>
        <taxon>Magnoliopsida</taxon>
        <taxon>eudicotyledons</taxon>
        <taxon>Gunneridae</taxon>
        <taxon>Pentapetalae</taxon>
        <taxon>rosids</taxon>
        <taxon>fabids</taxon>
        <taxon>Fabales</taxon>
        <taxon>Fabaceae</taxon>
        <taxon>Papilionoideae</taxon>
        <taxon>50 kb inversion clade</taxon>
        <taxon>NPAAA clade</taxon>
        <taxon>indigoferoid/millettioid clade</taxon>
        <taxon>Phaseoleae</taxon>
        <taxon>Mucuna</taxon>
    </lineage>
</organism>
<feature type="domain" description="HAT C-terminal dimerisation" evidence="2">
    <location>
        <begin position="510"/>
        <end position="567"/>
    </location>
</feature>
<keyword evidence="4" id="KW-1185">Reference proteome</keyword>
<reference evidence="3" key="1">
    <citation type="submission" date="2018-05" db="EMBL/GenBank/DDBJ databases">
        <title>Draft genome of Mucuna pruriens seed.</title>
        <authorList>
            <person name="Nnadi N.E."/>
            <person name="Vos R."/>
            <person name="Hasami M.H."/>
            <person name="Devisetty U.K."/>
            <person name="Aguiy J.C."/>
        </authorList>
    </citation>
    <scope>NUCLEOTIDE SEQUENCE [LARGE SCALE GENOMIC DNA]</scope>
    <source>
        <strain evidence="3">JCA_2017</strain>
    </source>
</reference>
<dbReference type="PANTHER" id="PTHR32166:SF85">
    <property type="entry name" value="DIMERIZATION, PUTATIVE-RELATED"/>
    <property type="match status" value="1"/>
</dbReference>
<feature type="non-terminal residue" evidence="3">
    <location>
        <position position="1"/>
    </location>
</feature>
<dbReference type="OrthoDB" id="2017576at2759"/>
<dbReference type="GO" id="GO:0046983">
    <property type="term" value="F:protein dimerization activity"/>
    <property type="evidence" value="ECO:0007669"/>
    <property type="project" value="InterPro"/>
</dbReference>
<dbReference type="PANTHER" id="PTHR32166">
    <property type="entry name" value="OSJNBA0013A04.12 PROTEIN"/>
    <property type="match status" value="1"/>
</dbReference>
<protein>
    <recommendedName>
        <fullName evidence="5">DUF659 domain-containing protein</fullName>
    </recommendedName>
</protein>
<sequence length="655" mass="74175">MPSESDKWGWKHVSVFGGFDKGSGTKKWKCNHCNLRYNGSYSRVRAHLLGFSGVGIKSCPAIDRSLKESFQILEEERIARKKKRASGNGKNGKRIWTSRSNLTCITKEDVDEMLARFFFADGLHANIINSPYFQAMIKAVAAFGPGYEPLSMHDLCGSFLSKEKARIDKYMTLVRESWPHTGCTLLCIGRLHGMLGTFQVNIFVSSPRGLSFLKAVIVDNIDGAGNSVVSVLGNTVMEVGPTNVVQIISHLGHAGAYPESYTLSEFPHVFLSHCSSNSVHILLEDIAELDWIRHVVLCAKEIEKCITTFQNFFPRCFTQNLKGTSDSLFARIAPSCYIVQKIHELKQEFQEVVVREEWKHWKLSIAEDVGSIEAAILGEDFWSRALVLLQICEPFIRLFAALNIDRCVVGDVHDWRVQSIDAVKSTGIDTGVLNQLERLIDNRWDVLFSPLHSAGYILNPKYFGRGQSKDKTIMRGWKTTLERYECESAARRILREQLSSYWRLEGSLVEEDAVDCRDKMDPVAWWENFGFEMPHLQTLAIRVLSQVSSVAMCGEIWQHNGNPCEESQETSSGLGLGRWEDLVYVQNNLRIQGLKMDFQVHQPLRDMALNSPAEFKTKTVLCKNKAWPYSVRPPIQIFFDTLLAVLYVPKGPNNF</sequence>
<dbReference type="Proteomes" id="UP000257109">
    <property type="component" value="Unassembled WGS sequence"/>
</dbReference>